<comment type="caution">
    <text evidence="3">The sequence shown here is derived from an EMBL/GenBank/DDBJ whole genome shotgun (WGS) entry which is preliminary data.</text>
</comment>
<keyword evidence="1" id="KW-1133">Transmembrane helix</keyword>
<dbReference type="PANTHER" id="PTHR37461:SF1">
    <property type="entry name" value="ANTI-SIGMA-K FACTOR RSKA"/>
    <property type="match status" value="1"/>
</dbReference>
<dbReference type="Proteomes" id="UP001168528">
    <property type="component" value="Unassembled WGS sequence"/>
</dbReference>
<evidence type="ECO:0000313" key="3">
    <source>
        <dbReference type="EMBL" id="MDO1448120.1"/>
    </source>
</evidence>
<gene>
    <name evidence="3" type="ORF">Q0590_17735</name>
</gene>
<organism evidence="3 4">
    <name type="scientific">Rhodocytophaga aerolata</name>
    <dbReference type="NCBI Taxonomy" id="455078"/>
    <lineage>
        <taxon>Bacteria</taxon>
        <taxon>Pseudomonadati</taxon>
        <taxon>Bacteroidota</taxon>
        <taxon>Cytophagia</taxon>
        <taxon>Cytophagales</taxon>
        <taxon>Rhodocytophagaceae</taxon>
        <taxon>Rhodocytophaga</taxon>
    </lineage>
</organism>
<proteinExistence type="predicted"/>
<evidence type="ECO:0000259" key="2">
    <source>
        <dbReference type="Pfam" id="PF10099"/>
    </source>
</evidence>
<feature type="transmembrane region" description="Helical" evidence="1">
    <location>
        <begin position="102"/>
        <end position="123"/>
    </location>
</feature>
<dbReference type="EMBL" id="JAUKPO010000010">
    <property type="protein sequence ID" value="MDO1448120.1"/>
    <property type="molecule type" value="Genomic_DNA"/>
</dbReference>
<evidence type="ECO:0000313" key="4">
    <source>
        <dbReference type="Proteomes" id="UP001168528"/>
    </source>
</evidence>
<dbReference type="InterPro" id="IPR051474">
    <property type="entry name" value="Anti-sigma-K/W_factor"/>
</dbReference>
<accession>A0ABT8RBN4</accession>
<dbReference type="RefSeq" id="WP_302038922.1">
    <property type="nucleotide sequence ID" value="NZ_JAUKPO010000010.1"/>
</dbReference>
<feature type="domain" description="Anti-sigma K factor RskA C-terminal" evidence="2">
    <location>
        <begin position="104"/>
        <end position="266"/>
    </location>
</feature>
<dbReference type="PANTHER" id="PTHR37461">
    <property type="entry name" value="ANTI-SIGMA-K FACTOR RSKA"/>
    <property type="match status" value="1"/>
</dbReference>
<dbReference type="InterPro" id="IPR018764">
    <property type="entry name" value="RskA_C"/>
</dbReference>
<keyword evidence="1" id="KW-0812">Transmembrane</keyword>
<name>A0ABT8RBN4_9BACT</name>
<protein>
    <submittedName>
        <fullName evidence="3">Anti-sigma factor</fullName>
    </submittedName>
</protein>
<evidence type="ECO:0000256" key="1">
    <source>
        <dbReference type="SAM" id="Phobius"/>
    </source>
</evidence>
<keyword evidence="1" id="KW-0472">Membrane</keyword>
<dbReference type="Pfam" id="PF10099">
    <property type="entry name" value="RskA_C"/>
    <property type="match status" value="1"/>
</dbReference>
<keyword evidence="4" id="KW-1185">Reference proteome</keyword>
<reference evidence="3" key="1">
    <citation type="submission" date="2023-07" db="EMBL/GenBank/DDBJ databases">
        <title>The genome sequence of Rhodocytophaga aerolata KACC 12507.</title>
        <authorList>
            <person name="Zhang X."/>
        </authorList>
    </citation>
    <scope>NUCLEOTIDE SEQUENCE</scope>
    <source>
        <strain evidence="3">KACC 12507</strain>
    </source>
</reference>
<sequence length="272" mass="30202">MDIQAYIASGVLESYVLGIASPEETAEVERLAKQYPQIKAEIEAIRASLEAYIMQHEQVPPASLKKKIWYKLEQLDTDEVSMPEEISLNSSRETKTGRNFTMYWLAAAVTGFILSIGLNAYLYNQLTDTKQQLAAATTRNQSLSASLQVRQTDYTQALAELEILRNPDNRPIFLGGQEPAPGAAVMVYWNKDKQQVHLAVHNLPAPSPDKQYQLWAIVDGKPVDAGMLELKEQGPQLQKMKNIGKAEAFAITLEKKGGNPTPEGQIYVLGKV</sequence>